<dbReference type="Pfam" id="PF13193">
    <property type="entry name" value="AMP-binding_C"/>
    <property type="match status" value="1"/>
</dbReference>
<evidence type="ECO:0000313" key="3">
    <source>
        <dbReference type="EMBL" id="MFC7236184.1"/>
    </source>
</evidence>
<dbReference type="RefSeq" id="WP_276234339.1">
    <property type="nucleotide sequence ID" value="NZ_CP119802.1"/>
</dbReference>
<dbReference type="Pfam" id="PF00501">
    <property type="entry name" value="AMP-binding"/>
    <property type="match status" value="1"/>
</dbReference>
<feature type="domain" description="AMP-dependent synthetase/ligase" evidence="1">
    <location>
        <begin position="8"/>
        <end position="356"/>
    </location>
</feature>
<evidence type="ECO:0000259" key="1">
    <source>
        <dbReference type="Pfam" id="PF00501"/>
    </source>
</evidence>
<dbReference type="SUPFAM" id="SSF56801">
    <property type="entry name" value="Acetyl-CoA synthetase-like"/>
    <property type="match status" value="1"/>
</dbReference>
<gene>
    <name evidence="3" type="ORF">ACFQJ4_12745</name>
</gene>
<dbReference type="InterPro" id="IPR000873">
    <property type="entry name" value="AMP-dep_synth/lig_dom"/>
</dbReference>
<feature type="domain" description="AMP-binding enzyme C-terminal" evidence="2">
    <location>
        <begin position="406"/>
        <end position="476"/>
    </location>
</feature>
<evidence type="ECO:0000313" key="4">
    <source>
        <dbReference type="Proteomes" id="UP001596398"/>
    </source>
</evidence>
<dbReference type="GeneID" id="79267895"/>
<dbReference type="EMBL" id="JBHTAP010000001">
    <property type="protein sequence ID" value="MFC7236184.1"/>
    <property type="molecule type" value="Genomic_DNA"/>
</dbReference>
<evidence type="ECO:0000259" key="2">
    <source>
        <dbReference type="Pfam" id="PF13193"/>
    </source>
</evidence>
<dbReference type="AlphaFoldDB" id="A0ABD5ZSL4"/>
<protein>
    <submittedName>
        <fullName evidence="3">Class I adenylate-forming enzyme family protein</fullName>
    </submittedName>
</protein>
<dbReference type="InterPro" id="IPR025110">
    <property type="entry name" value="AMP-bd_C"/>
</dbReference>
<dbReference type="Gene3D" id="3.30.300.30">
    <property type="match status" value="1"/>
</dbReference>
<keyword evidence="4" id="KW-1185">Reference proteome</keyword>
<sequence>MRDWLALRAGATPTRTALVDARTGRATTYGALDARVEELAGRLSALGVGVDDHLGVVAGTRPAFLELVHAAARVGAVLVPLNARYTAAELRETAGRADVDALVCEADTEAAAVESFDGPVATLDDPAHGATDLAAVEPATFDVPAWDRDCAQALVATSGTTGGPKLVELTSGNLLASAAASSWRLGVLPADRWYCTLPMYHMGGLAPVYRSVLYGTAVVVGTPGSFDPERALAEMSEHDATGVSVVPTMARDLLDVDDGALADLRFVLVGGAATPDALVERANEAGVPLHPSYGMTEAASQIATARPADTAAALGTVGHPLVFTEVTVTDGEGTVLPPGEPGEIVVSGSTVSPGYYGDEDATDEAFGPHGFHTGDAGYRDTEGRLWVLNRLDDRIVTGGENVDPGEVAGVLRDHPDVEEAFVLGLPDDRYGQRVAALVVGADDTAALESFARERLAGFKLPRTWRVVDALPRTASGTVDRAAARDLFGDT</sequence>
<dbReference type="InterPro" id="IPR042099">
    <property type="entry name" value="ANL_N_sf"/>
</dbReference>
<comment type="caution">
    <text evidence="3">The sequence shown here is derived from an EMBL/GenBank/DDBJ whole genome shotgun (WGS) entry which is preliminary data.</text>
</comment>
<dbReference type="PANTHER" id="PTHR43201">
    <property type="entry name" value="ACYL-COA SYNTHETASE"/>
    <property type="match status" value="1"/>
</dbReference>
<name>A0ABD5ZSL4_9EURY</name>
<dbReference type="PANTHER" id="PTHR43201:SF32">
    <property type="entry name" value="2-SUCCINYLBENZOATE--COA LIGASE, CHLOROPLASTIC_PEROXISOMAL"/>
    <property type="match status" value="1"/>
</dbReference>
<dbReference type="Proteomes" id="UP001596398">
    <property type="component" value="Unassembled WGS sequence"/>
</dbReference>
<proteinExistence type="predicted"/>
<dbReference type="Gene3D" id="3.40.50.12780">
    <property type="entry name" value="N-terminal domain of ligase-like"/>
    <property type="match status" value="1"/>
</dbReference>
<dbReference type="InterPro" id="IPR045851">
    <property type="entry name" value="AMP-bd_C_sf"/>
</dbReference>
<reference evidence="3 4" key="1">
    <citation type="journal article" date="2019" name="Int. J. Syst. Evol. Microbiol.">
        <title>The Global Catalogue of Microorganisms (GCM) 10K type strain sequencing project: providing services to taxonomists for standard genome sequencing and annotation.</title>
        <authorList>
            <consortium name="The Broad Institute Genomics Platform"/>
            <consortium name="The Broad Institute Genome Sequencing Center for Infectious Disease"/>
            <person name="Wu L."/>
            <person name="Ma J."/>
        </authorList>
    </citation>
    <scope>NUCLEOTIDE SEQUENCE [LARGE SCALE GENOMIC DNA]</scope>
    <source>
        <strain evidence="3 4">DT85</strain>
    </source>
</reference>
<organism evidence="3 4">
    <name type="scientific">Halosegnis marinus</name>
    <dbReference type="NCBI Taxonomy" id="3034023"/>
    <lineage>
        <taxon>Archaea</taxon>
        <taxon>Methanobacteriati</taxon>
        <taxon>Methanobacteriota</taxon>
        <taxon>Stenosarchaea group</taxon>
        <taxon>Halobacteria</taxon>
        <taxon>Halobacteriales</taxon>
        <taxon>Natronomonadaceae</taxon>
        <taxon>Halosegnis</taxon>
    </lineage>
</organism>
<accession>A0ABD5ZSL4</accession>